<proteinExistence type="predicted"/>
<evidence type="ECO:0000256" key="1">
    <source>
        <dbReference type="SAM" id="MobiDB-lite"/>
    </source>
</evidence>
<comment type="caution">
    <text evidence="2">The sequence shown here is derived from an EMBL/GenBank/DDBJ whole genome shotgun (WGS) entry which is preliminary data.</text>
</comment>
<dbReference type="AlphaFoldDB" id="A0A3S0QRY1"/>
<feature type="region of interest" description="Disordered" evidence="1">
    <location>
        <begin position="1"/>
        <end position="20"/>
    </location>
</feature>
<reference evidence="2" key="1">
    <citation type="submission" date="2018-12" db="EMBL/GenBank/DDBJ databases">
        <authorList>
            <person name="Jadhav K."/>
            <person name="Kushwaha B."/>
            <person name="Jadhav I."/>
        </authorList>
    </citation>
    <scope>NUCLEOTIDE SEQUENCE [LARGE SCALE GENOMIC DNA]</scope>
    <source>
        <strain evidence="2">SBS 10</strain>
    </source>
</reference>
<dbReference type="SUPFAM" id="SSF52540">
    <property type="entry name" value="P-loop containing nucleoside triphosphate hydrolases"/>
    <property type="match status" value="1"/>
</dbReference>
<gene>
    <name evidence="2" type="ORF">DSL92_04070</name>
</gene>
<organism evidence="2">
    <name type="scientific">Billgrantia gudaonensis</name>
    <dbReference type="NCBI Taxonomy" id="376427"/>
    <lineage>
        <taxon>Bacteria</taxon>
        <taxon>Pseudomonadati</taxon>
        <taxon>Pseudomonadota</taxon>
        <taxon>Gammaproteobacteria</taxon>
        <taxon>Oceanospirillales</taxon>
        <taxon>Halomonadaceae</taxon>
        <taxon>Billgrantia</taxon>
    </lineage>
</organism>
<name>A0A3S0QRY1_9GAMM</name>
<dbReference type="EMBL" id="RXHI01000010">
    <property type="protein sequence ID" value="RUA22775.1"/>
    <property type="molecule type" value="Genomic_DNA"/>
</dbReference>
<protein>
    <submittedName>
        <fullName evidence="2">Uncharacterized protein</fullName>
    </submittedName>
</protein>
<sequence>MVVEPRAGGGAPAQGPARPVVARYPGADEADRMLDMGFQAAMEAIVAETPPSRRTWLFSDSIPMPSDPLPSG</sequence>
<dbReference type="Gene3D" id="3.40.50.300">
    <property type="entry name" value="P-loop containing nucleotide triphosphate hydrolases"/>
    <property type="match status" value="1"/>
</dbReference>
<evidence type="ECO:0000313" key="2">
    <source>
        <dbReference type="EMBL" id="RUA22775.1"/>
    </source>
</evidence>
<dbReference type="InterPro" id="IPR027417">
    <property type="entry name" value="P-loop_NTPase"/>
</dbReference>
<accession>A0A3S0QRY1</accession>